<proteinExistence type="predicted"/>
<accession>A0AAV8WV64</accession>
<name>A0AAV8WV64_9CUCU</name>
<evidence type="ECO:0000313" key="2">
    <source>
        <dbReference type="Proteomes" id="UP001162156"/>
    </source>
</evidence>
<keyword evidence="2" id="KW-1185">Reference proteome</keyword>
<sequence length="121" mass="13636">MDAISDSNRQLVFPKLPVLPVPPGLSDLPKLPTPQKFIEELLNVAPNELLDVVSSFAFDDILSHHIQFFLYNKNGSITKLDTYSDKPHIENISEPIKFIIHGWQSKGNNKKTVIKSGLHFT</sequence>
<reference evidence="1" key="1">
    <citation type="journal article" date="2023" name="Insect Mol. Biol.">
        <title>Genome sequencing provides insights into the evolution of gene families encoding plant cell wall-degrading enzymes in longhorned beetles.</title>
        <authorList>
            <person name="Shin N.R."/>
            <person name="Okamura Y."/>
            <person name="Kirsch R."/>
            <person name="Pauchet Y."/>
        </authorList>
    </citation>
    <scope>NUCLEOTIDE SEQUENCE</scope>
    <source>
        <strain evidence="1">RBIC_L_NR</strain>
    </source>
</reference>
<dbReference type="AlphaFoldDB" id="A0AAV8WV64"/>
<dbReference type="EMBL" id="JANEYF010004769">
    <property type="protein sequence ID" value="KAJ8930141.1"/>
    <property type="molecule type" value="Genomic_DNA"/>
</dbReference>
<protein>
    <submittedName>
        <fullName evidence="1">Uncharacterized protein</fullName>
    </submittedName>
</protein>
<organism evidence="1 2">
    <name type="scientific">Rhamnusium bicolor</name>
    <dbReference type="NCBI Taxonomy" id="1586634"/>
    <lineage>
        <taxon>Eukaryota</taxon>
        <taxon>Metazoa</taxon>
        <taxon>Ecdysozoa</taxon>
        <taxon>Arthropoda</taxon>
        <taxon>Hexapoda</taxon>
        <taxon>Insecta</taxon>
        <taxon>Pterygota</taxon>
        <taxon>Neoptera</taxon>
        <taxon>Endopterygota</taxon>
        <taxon>Coleoptera</taxon>
        <taxon>Polyphaga</taxon>
        <taxon>Cucujiformia</taxon>
        <taxon>Chrysomeloidea</taxon>
        <taxon>Cerambycidae</taxon>
        <taxon>Lepturinae</taxon>
        <taxon>Rhagiini</taxon>
        <taxon>Rhamnusium</taxon>
    </lineage>
</organism>
<evidence type="ECO:0000313" key="1">
    <source>
        <dbReference type="EMBL" id="KAJ8930141.1"/>
    </source>
</evidence>
<comment type="caution">
    <text evidence="1">The sequence shown here is derived from an EMBL/GenBank/DDBJ whole genome shotgun (WGS) entry which is preliminary data.</text>
</comment>
<gene>
    <name evidence="1" type="ORF">NQ314_017107</name>
</gene>
<dbReference type="Proteomes" id="UP001162156">
    <property type="component" value="Unassembled WGS sequence"/>
</dbReference>